<feature type="transmembrane region" description="Helical" evidence="2">
    <location>
        <begin position="59"/>
        <end position="85"/>
    </location>
</feature>
<dbReference type="Proteomes" id="UP000275385">
    <property type="component" value="Unassembled WGS sequence"/>
</dbReference>
<gene>
    <name evidence="3" type="ORF">DL546_007094</name>
</gene>
<evidence type="ECO:0000313" key="4">
    <source>
        <dbReference type="Proteomes" id="UP000275385"/>
    </source>
</evidence>
<evidence type="ECO:0000256" key="1">
    <source>
        <dbReference type="SAM" id="MobiDB-lite"/>
    </source>
</evidence>
<dbReference type="EMBL" id="QVQW01000004">
    <property type="protein sequence ID" value="RKU48536.1"/>
    <property type="molecule type" value="Genomic_DNA"/>
</dbReference>
<sequence>MSRLFRTSPTAMGGPMGTLGRLRSIVPVRQPRLASLQAPKKPVVVQRIRLRNRFRLRNVLIGTVVFYVSYQVYTTVVFSPLYAWLEEEEKHLTPRQLKELSEEDLDTFIPLPLTMRSVQPPPYSGQDPEWQEFVRISRDMPYQERMRSTLTSTIVQQLTINKLLVMKMGKPVKVRRSWLDIYFPYQPPLEFVRSGILITDDSIGIAERPVDSGLANMTTRVLWPVAVANGAWVTLQTVAQLHYQQIRRMLGYETTTKPIFGIPANAPKTAGLPPGAPPYGPLQQNPEIQRMLQQVRQQSTKRPQDIKDPAAMAASQAQGGSGAGALGTASPSATEAGNVMTESFPGQNFVKQAMAHGWMALVKKWKRPEIPPRGSVIVSGMVEVETPKAFVVLDVVAYWDPKARAYHHRSTVLRFRRTQLKEQRPMR</sequence>
<dbReference type="AlphaFoldDB" id="A0A420YL69"/>
<feature type="region of interest" description="Disordered" evidence="1">
    <location>
        <begin position="294"/>
        <end position="340"/>
    </location>
</feature>
<comment type="caution">
    <text evidence="3">The sequence shown here is derived from an EMBL/GenBank/DDBJ whole genome shotgun (WGS) entry which is preliminary data.</text>
</comment>
<dbReference type="STRING" id="177199.A0A420YL69"/>
<accession>A0A420YL69</accession>
<name>A0A420YL69_9PEZI</name>
<organism evidence="3 4">
    <name type="scientific">Coniochaeta pulveracea</name>
    <dbReference type="NCBI Taxonomy" id="177199"/>
    <lineage>
        <taxon>Eukaryota</taxon>
        <taxon>Fungi</taxon>
        <taxon>Dikarya</taxon>
        <taxon>Ascomycota</taxon>
        <taxon>Pezizomycotina</taxon>
        <taxon>Sordariomycetes</taxon>
        <taxon>Sordariomycetidae</taxon>
        <taxon>Coniochaetales</taxon>
        <taxon>Coniochaetaceae</taxon>
        <taxon>Coniochaeta</taxon>
    </lineage>
</organism>
<reference evidence="3 4" key="1">
    <citation type="submission" date="2018-08" db="EMBL/GenBank/DDBJ databases">
        <title>Draft genome of the lignicolous fungus Coniochaeta pulveracea.</title>
        <authorList>
            <person name="Borstlap C.J."/>
            <person name="De Witt R.N."/>
            <person name="Botha A."/>
            <person name="Volschenk H."/>
        </authorList>
    </citation>
    <scope>NUCLEOTIDE SEQUENCE [LARGE SCALE GENOMIC DNA]</scope>
    <source>
        <strain evidence="3 4">CAB683</strain>
    </source>
</reference>
<keyword evidence="4" id="KW-1185">Reference proteome</keyword>
<protein>
    <submittedName>
        <fullName evidence="3">Uncharacterized protein</fullName>
    </submittedName>
</protein>
<feature type="compositionally biased region" description="Low complexity" evidence="1">
    <location>
        <begin position="309"/>
        <end position="318"/>
    </location>
</feature>
<evidence type="ECO:0000256" key="2">
    <source>
        <dbReference type="SAM" id="Phobius"/>
    </source>
</evidence>
<dbReference type="OrthoDB" id="5316527at2759"/>
<evidence type="ECO:0000313" key="3">
    <source>
        <dbReference type="EMBL" id="RKU48536.1"/>
    </source>
</evidence>
<proteinExistence type="predicted"/>
<keyword evidence="2" id="KW-0472">Membrane</keyword>
<keyword evidence="2" id="KW-0812">Transmembrane</keyword>
<keyword evidence="2" id="KW-1133">Transmembrane helix</keyword>